<dbReference type="InterPro" id="IPR015940">
    <property type="entry name" value="UBA"/>
</dbReference>
<dbReference type="GO" id="GO:0031593">
    <property type="term" value="F:polyubiquitin modification-dependent protein binding"/>
    <property type="evidence" value="ECO:0007669"/>
    <property type="project" value="TreeGrafter"/>
</dbReference>
<dbReference type="Pfam" id="PF00240">
    <property type="entry name" value="ubiquitin"/>
    <property type="match status" value="1"/>
</dbReference>
<dbReference type="OrthoDB" id="267397at2759"/>
<evidence type="ECO:0000313" key="5">
    <source>
        <dbReference type="Proteomes" id="UP000789572"/>
    </source>
</evidence>
<dbReference type="SMART" id="SM00213">
    <property type="entry name" value="UBQ"/>
    <property type="match status" value="1"/>
</dbReference>
<dbReference type="InterPro" id="IPR000626">
    <property type="entry name" value="Ubiquitin-like_dom"/>
</dbReference>
<comment type="caution">
    <text evidence="4">The sequence shown here is derived from an EMBL/GenBank/DDBJ whole genome shotgun (WGS) entry which is preliminary data.</text>
</comment>
<dbReference type="SUPFAM" id="SSF54236">
    <property type="entry name" value="Ubiquitin-like"/>
    <property type="match status" value="1"/>
</dbReference>
<dbReference type="PROSITE" id="PS50053">
    <property type="entry name" value="UBIQUITIN_2"/>
    <property type="match status" value="1"/>
</dbReference>
<evidence type="ECO:0000313" key="4">
    <source>
        <dbReference type="EMBL" id="CAG8569819.1"/>
    </source>
</evidence>
<evidence type="ECO:0000259" key="2">
    <source>
        <dbReference type="PROSITE" id="PS50030"/>
    </source>
</evidence>
<gene>
    <name evidence="4" type="ORF">POCULU_LOCUS5936</name>
</gene>
<dbReference type="GO" id="GO:0005829">
    <property type="term" value="C:cytosol"/>
    <property type="evidence" value="ECO:0007669"/>
    <property type="project" value="TreeGrafter"/>
</dbReference>
<feature type="compositionally biased region" description="Pro residues" evidence="1">
    <location>
        <begin position="97"/>
        <end position="108"/>
    </location>
</feature>
<dbReference type="InterPro" id="IPR009060">
    <property type="entry name" value="UBA-like_sf"/>
</dbReference>
<dbReference type="InterPro" id="IPR015496">
    <property type="entry name" value="Ubiquilin"/>
</dbReference>
<dbReference type="SMART" id="SM00165">
    <property type="entry name" value="UBA"/>
    <property type="match status" value="1"/>
</dbReference>
<organism evidence="4 5">
    <name type="scientific">Paraglomus occultum</name>
    <dbReference type="NCBI Taxonomy" id="144539"/>
    <lineage>
        <taxon>Eukaryota</taxon>
        <taxon>Fungi</taxon>
        <taxon>Fungi incertae sedis</taxon>
        <taxon>Mucoromycota</taxon>
        <taxon>Glomeromycotina</taxon>
        <taxon>Glomeromycetes</taxon>
        <taxon>Paraglomerales</taxon>
        <taxon>Paraglomeraceae</taxon>
        <taxon>Paraglomus</taxon>
    </lineage>
</organism>
<dbReference type="PROSITE" id="PS50030">
    <property type="entry name" value="UBA"/>
    <property type="match status" value="1"/>
</dbReference>
<feature type="region of interest" description="Disordered" evidence="1">
    <location>
        <begin position="72"/>
        <end position="130"/>
    </location>
</feature>
<dbReference type="InterPro" id="IPR029071">
    <property type="entry name" value="Ubiquitin-like_domsf"/>
</dbReference>
<dbReference type="Proteomes" id="UP000789572">
    <property type="component" value="Unassembled WGS sequence"/>
</dbReference>
<dbReference type="Gene3D" id="1.10.8.10">
    <property type="entry name" value="DNA helicase RuvA subunit, C-terminal domain"/>
    <property type="match status" value="1"/>
</dbReference>
<protein>
    <submittedName>
        <fullName evidence="4">7092_t:CDS:1</fullName>
    </submittedName>
</protein>
<dbReference type="Pfam" id="PF00627">
    <property type="entry name" value="UBA"/>
    <property type="match status" value="1"/>
</dbReference>
<feature type="domain" description="Ubiquitin-like" evidence="3">
    <location>
        <begin position="4"/>
        <end position="79"/>
    </location>
</feature>
<feature type="region of interest" description="Disordered" evidence="1">
    <location>
        <begin position="272"/>
        <end position="291"/>
    </location>
</feature>
<dbReference type="Pfam" id="PF23195">
    <property type="entry name" value="UBQLN1"/>
    <property type="match status" value="1"/>
</dbReference>
<dbReference type="SUPFAM" id="SSF46934">
    <property type="entry name" value="UBA-like"/>
    <property type="match status" value="1"/>
</dbReference>
<feature type="compositionally biased region" description="Low complexity" evidence="1">
    <location>
        <begin position="74"/>
        <end position="96"/>
    </location>
</feature>
<reference evidence="4" key="1">
    <citation type="submission" date="2021-06" db="EMBL/GenBank/DDBJ databases">
        <authorList>
            <person name="Kallberg Y."/>
            <person name="Tangrot J."/>
            <person name="Rosling A."/>
        </authorList>
    </citation>
    <scope>NUCLEOTIDE SEQUENCE</scope>
    <source>
        <strain evidence="4">IA702</strain>
    </source>
</reference>
<dbReference type="EMBL" id="CAJVPJ010000995">
    <property type="protein sequence ID" value="CAG8569819.1"/>
    <property type="molecule type" value="Genomic_DNA"/>
</dbReference>
<dbReference type="PANTHER" id="PTHR10677">
    <property type="entry name" value="UBIQUILIN"/>
    <property type="match status" value="1"/>
</dbReference>
<dbReference type="Gene3D" id="3.10.20.90">
    <property type="entry name" value="Phosphatidylinositol 3-kinase Catalytic Subunit, Chain A, domain 1"/>
    <property type="match status" value="1"/>
</dbReference>
<accession>A0A9N9BNI8</accession>
<feature type="region of interest" description="Disordered" evidence="1">
    <location>
        <begin position="231"/>
        <end position="263"/>
    </location>
</feature>
<evidence type="ECO:0000259" key="3">
    <source>
        <dbReference type="PROSITE" id="PS50053"/>
    </source>
</evidence>
<sequence>MPDITVTVKCANDTKYSVTIDTSKTVLDFKKAVAEKCDTPPERQRLIYSGRVLKDNDILETYKIADGHTVHMVRGASPGGSSSSQQASNNTSQQRSAPPPQNAQPPFNPFANLGAAYGAPPFTNTTAPSATGTPLPFGDLFNNPAFLQQLTQMMSDPVVLDTVIASNPQLADMGSQVRAAMQNPALQSMMANPDFIRRMTEMYAALMTPPTDFANVMGGLGTQGVNPGFNAGANTGTTNTPSDSTNAAPTNITSTTNTTAPNPFLNLFNPAAVNPTGNNPANTTNTSNTRPPVNPFLEQLLWVQLQQLNEMGFYDAQRNIRALLACGGNVNAAIEFLLSDRQ</sequence>
<evidence type="ECO:0000256" key="1">
    <source>
        <dbReference type="SAM" id="MobiDB-lite"/>
    </source>
</evidence>
<proteinExistence type="predicted"/>
<name>A0A9N9BNI8_9GLOM</name>
<dbReference type="CDD" id="cd16106">
    <property type="entry name" value="Ubl_Dsk2p_like"/>
    <property type="match status" value="1"/>
</dbReference>
<dbReference type="PANTHER" id="PTHR10677:SF3">
    <property type="entry name" value="FI07626P-RELATED"/>
    <property type="match status" value="1"/>
</dbReference>
<dbReference type="AlphaFoldDB" id="A0A9N9BNI8"/>
<dbReference type="GO" id="GO:0006511">
    <property type="term" value="P:ubiquitin-dependent protein catabolic process"/>
    <property type="evidence" value="ECO:0007669"/>
    <property type="project" value="TreeGrafter"/>
</dbReference>
<feature type="domain" description="UBA" evidence="2">
    <location>
        <begin position="295"/>
        <end position="340"/>
    </location>
</feature>
<keyword evidence="5" id="KW-1185">Reference proteome</keyword>